<evidence type="ECO:0000256" key="1">
    <source>
        <dbReference type="SAM" id="MobiDB-lite"/>
    </source>
</evidence>
<proteinExistence type="predicted"/>
<protein>
    <submittedName>
        <fullName evidence="2">Wsv133-like protein</fullName>
    </submittedName>
</protein>
<organism evidence="2">
    <name type="scientific">Sicyonia whispovirus</name>
    <dbReference type="NCBI Taxonomy" id="2984283"/>
    <lineage>
        <taxon>Viruses</taxon>
        <taxon>Viruses incertae sedis</taxon>
        <taxon>Naldaviricetes</taxon>
        <taxon>Nimaviridae</taxon>
        <taxon>Whispovirus</taxon>
    </lineage>
</organism>
<feature type="region of interest" description="Disordered" evidence="1">
    <location>
        <begin position="201"/>
        <end position="225"/>
    </location>
</feature>
<dbReference type="EMBL" id="LC738881">
    <property type="protein sequence ID" value="BDT63145.1"/>
    <property type="molecule type" value="Genomic_DNA"/>
</dbReference>
<accession>A0A9C7F8G5</accession>
<reference evidence="2" key="1">
    <citation type="submission" date="2022-10" db="EMBL/GenBank/DDBJ databases">
        <title>Genome sequences of endogenous nimaviruses in decapod crustaceans.</title>
        <authorList>
            <person name="Kawato S."/>
            <person name="Nozaki R."/>
            <person name="Kondo H."/>
            <person name="Hirono I."/>
        </authorList>
    </citation>
    <scope>NUCLEOTIDE SEQUENCE</scope>
    <source>
        <strain evidence="2">Fukuoka2019</strain>
    </source>
</reference>
<name>A0A9C7F8G5_9VIRU</name>
<sequence>MEGAGREYLYILGLLKKAVLDQTKPGLKRLCADDPRNATPDGRCIHCRVQGDGDSEDVDLEGLLRTAALVGLINSMGTVASSHLTINSARLQKQSQSLAALAHDCYLEMVFPKLGNRSEDFLKGRDNEPDTLSGLDPPVQKEHLFRSGVFQDDALRCDGEGLGYPSQLLVDDDDPWREGQVEAGSDGRPWKAFHLGRLLESDDVPEGQQPEQKLYREGDDPPSGFEPVDHYSFPELVSLYQNERPDEEFSRFHLNPGVLHSGTLKYNKDIKFMQNNNRGNKNTISYTHDEMECECVDELERFLSLQYSEIGVDA</sequence>
<evidence type="ECO:0000313" key="2">
    <source>
        <dbReference type="EMBL" id="BDT63145.1"/>
    </source>
</evidence>
<feature type="region of interest" description="Disordered" evidence="1">
    <location>
        <begin position="168"/>
        <end position="188"/>
    </location>
</feature>